<dbReference type="SUPFAM" id="SSF53448">
    <property type="entry name" value="Nucleotide-diphospho-sugar transferases"/>
    <property type="match status" value="1"/>
</dbReference>
<dbReference type="CDD" id="cd02513">
    <property type="entry name" value="CMP-NeuAc_Synthase"/>
    <property type="match status" value="1"/>
</dbReference>
<dbReference type="RefSeq" id="WP_007310911.1">
    <property type="nucleotide sequence ID" value="NZ_AESD01000404.1"/>
</dbReference>
<evidence type="ECO:0000313" key="1">
    <source>
        <dbReference type="EMBL" id="EHJ12549.1"/>
    </source>
</evidence>
<dbReference type="PANTHER" id="PTHR21485">
    <property type="entry name" value="HAD SUPERFAMILY MEMBERS CMAS AND KDSC"/>
    <property type="match status" value="1"/>
</dbReference>
<dbReference type="EMBL" id="AESD01000404">
    <property type="protein sequence ID" value="EHJ12549.1"/>
    <property type="molecule type" value="Genomic_DNA"/>
</dbReference>
<dbReference type="Pfam" id="PF02348">
    <property type="entry name" value="CTP_transf_3"/>
    <property type="match status" value="1"/>
</dbReference>
<name>G5J5I3_CROWT</name>
<dbReference type="GeneID" id="88766387"/>
<dbReference type="AlphaFoldDB" id="G5J5I3"/>
<organism evidence="1 2">
    <name type="scientific">Crocosphaera watsonii WH 0003</name>
    <dbReference type="NCBI Taxonomy" id="423471"/>
    <lineage>
        <taxon>Bacteria</taxon>
        <taxon>Bacillati</taxon>
        <taxon>Cyanobacteriota</taxon>
        <taxon>Cyanophyceae</taxon>
        <taxon>Oscillatoriophycideae</taxon>
        <taxon>Chroococcales</taxon>
        <taxon>Aphanothecaceae</taxon>
        <taxon>Crocosphaera</taxon>
    </lineage>
</organism>
<sequence length="231" mass="26508">MSSDSSQPTIVAFVPMRHSSERVIGKNYRLFAGKPLYHYIVESLLNCPQITQVCIDTDSPNIIEDAGQNFPTVKVLLRPEHLRSGMTPMNDVLLNSVSQVEADYYLQTHSTNPLLTAETITKAIDLFLTSNEYDSLFGVTRLQTRLYDAEGKAINHDPSVLLRTQDLPPLYEENSNIYIFTKSILEDRKNRIGHKPLLFEIERDEAWDIDEEVDFRIAELLYKTRQETLND</sequence>
<dbReference type="InterPro" id="IPR029044">
    <property type="entry name" value="Nucleotide-diphossugar_trans"/>
</dbReference>
<comment type="caution">
    <text evidence="1">The sequence shown here is derived from an EMBL/GenBank/DDBJ whole genome shotgun (WGS) entry which is preliminary data.</text>
</comment>
<keyword evidence="1" id="KW-0548">Nucleotidyltransferase</keyword>
<dbReference type="PATRIC" id="fig|423471.3.peg.2581"/>
<dbReference type="GO" id="GO:0008781">
    <property type="term" value="F:N-acylneuraminate cytidylyltransferase activity"/>
    <property type="evidence" value="ECO:0007669"/>
    <property type="project" value="TreeGrafter"/>
</dbReference>
<dbReference type="InterPro" id="IPR003329">
    <property type="entry name" value="Cytidylyl_trans"/>
</dbReference>
<gene>
    <name evidence="1" type="ORF">CWATWH0003_2743</name>
</gene>
<accession>G5J5I3</accession>
<proteinExistence type="predicted"/>
<dbReference type="InterPro" id="IPR050793">
    <property type="entry name" value="CMP-NeuNAc_synthase"/>
</dbReference>
<dbReference type="PANTHER" id="PTHR21485:SF6">
    <property type="entry name" value="N-ACYLNEURAMINATE CYTIDYLYLTRANSFERASE-RELATED"/>
    <property type="match status" value="1"/>
</dbReference>
<protein>
    <submittedName>
        <fullName evidence="1">Acylneuraminate cytidylyltransferase</fullName>
    </submittedName>
</protein>
<keyword evidence="1" id="KW-0808">Transferase</keyword>
<evidence type="ECO:0000313" key="2">
    <source>
        <dbReference type="Proteomes" id="UP000003477"/>
    </source>
</evidence>
<dbReference type="Gene3D" id="3.90.550.10">
    <property type="entry name" value="Spore Coat Polysaccharide Biosynthesis Protein SpsA, Chain A"/>
    <property type="match status" value="1"/>
</dbReference>
<dbReference type="Proteomes" id="UP000003477">
    <property type="component" value="Unassembled WGS sequence"/>
</dbReference>
<reference evidence="1 2" key="1">
    <citation type="journal article" date="2011" name="Front. Microbiol.">
        <title>Two Strains of Crocosphaera watsonii with Highly Conserved Genomes are Distinguished by Strain-Specific Features.</title>
        <authorList>
            <person name="Bench S.R."/>
            <person name="Ilikchyan I.N."/>
            <person name="Tripp H.J."/>
            <person name="Zehr J.P."/>
        </authorList>
    </citation>
    <scope>NUCLEOTIDE SEQUENCE [LARGE SCALE GENOMIC DNA]</scope>
    <source>
        <strain evidence="1 2">WH 0003</strain>
    </source>
</reference>